<gene>
    <name evidence="2" type="ORF">Lema_uP126030.1</name>
</gene>
<organism evidence="2 3">
    <name type="scientific">Leptosphaeria maculans (strain JN3 / isolate v23.1.3 / race Av1-4-5-6-7-8)</name>
    <name type="common">Blackleg fungus</name>
    <name type="synonym">Phoma lingam</name>
    <dbReference type="NCBI Taxonomy" id="985895"/>
    <lineage>
        <taxon>Eukaryota</taxon>
        <taxon>Fungi</taxon>
        <taxon>Dikarya</taxon>
        <taxon>Ascomycota</taxon>
        <taxon>Pezizomycotina</taxon>
        <taxon>Dothideomycetes</taxon>
        <taxon>Pleosporomycetidae</taxon>
        <taxon>Pleosporales</taxon>
        <taxon>Pleosporineae</taxon>
        <taxon>Leptosphaeriaceae</taxon>
        <taxon>Plenodomus</taxon>
        <taxon>Plenodomus lingam/Leptosphaeria maculans species complex</taxon>
    </lineage>
</organism>
<feature type="region of interest" description="Disordered" evidence="1">
    <location>
        <begin position="1"/>
        <end position="20"/>
    </location>
</feature>
<name>M1ZIV2_LEPMJ</name>
<feature type="compositionally biased region" description="Polar residues" evidence="1">
    <location>
        <begin position="9"/>
        <end position="20"/>
    </location>
</feature>
<evidence type="ECO:0000313" key="2">
    <source>
        <dbReference type="EMBL" id="CCT61197.1"/>
    </source>
</evidence>
<reference evidence="2 3" key="1">
    <citation type="journal article" date="2011" name="Nat. Commun.">
        <title>Effector diversification within compartments of the Leptosphaeria maculans genome affected by Repeat-Induced Point mutations.</title>
        <authorList>
            <person name="Rouxel T."/>
            <person name="Grandaubert J."/>
            <person name="Hane J.K."/>
            <person name="Hoede C."/>
            <person name="van de Wouw A.P."/>
            <person name="Couloux A."/>
            <person name="Dominguez V."/>
            <person name="Anthouard V."/>
            <person name="Bally P."/>
            <person name="Bourras S."/>
            <person name="Cozijnsen A.J."/>
            <person name="Ciuffetti L.M."/>
            <person name="Degrave A."/>
            <person name="Dilmaghani A."/>
            <person name="Duret L."/>
            <person name="Fudal I."/>
            <person name="Goodwin S.B."/>
            <person name="Gout L."/>
            <person name="Glaser N."/>
            <person name="Linglin J."/>
            <person name="Kema G.H.J."/>
            <person name="Lapalu N."/>
            <person name="Lawrence C.B."/>
            <person name="May K."/>
            <person name="Meyer M."/>
            <person name="Ollivier B."/>
            <person name="Poulain J."/>
            <person name="Schoch C.L."/>
            <person name="Simon A."/>
            <person name="Spatafora J.W."/>
            <person name="Stachowiak A."/>
            <person name="Turgeon B.G."/>
            <person name="Tyler B.M."/>
            <person name="Vincent D."/>
            <person name="Weissenbach J."/>
            <person name="Amselem J."/>
            <person name="Quesneville H."/>
            <person name="Oliver R.P."/>
            <person name="Wincker P."/>
            <person name="Balesdent M.-H."/>
            <person name="Howlett B.J."/>
        </authorList>
    </citation>
    <scope>NUCLEOTIDE SEQUENCE [LARGE SCALE GENOMIC DNA]</scope>
    <source>
        <strain evidence="3">JN3 / isolate v23.1.3 / race Av1-4-5-6-7-8</strain>
    </source>
</reference>
<accession>M1ZIV2</accession>
<dbReference type="Proteomes" id="UP000002668">
    <property type="component" value="Genome"/>
</dbReference>
<evidence type="ECO:0000313" key="3">
    <source>
        <dbReference type="Proteomes" id="UP000002668"/>
    </source>
</evidence>
<evidence type="ECO:0000256" key="1">
    <source>
        <dbReference type="SAM" id="MobiDB-lite"/>
    </source>
</evidence>
<dbReference type="AlphaFoldDB" id="M1ZIV2"/>
<dbReference type="VEuPathDB" id="FungiDB:Lema_uP126030.1"/>
<keyword evidence="3" id="KW-1185">Reference proteome</keyword>
<protein>
    <submittedName>
        <fullName evidence="2">Uncharacterized protein</fullName>
    </submittedName>
</protein>
<sequence length="54" mass="6136">MLVHYSPWVSRTSAPPQSSKQYMAASRPEYQAAQLPKTQIFGHRTSYTLHVSTI</sequence>
<dbReference type="EMBL" id="FP929136">
    <property type="protein sequence ID" value="CCT61197.1"/>
    <property type="molecule type" value="Genomic_DNA"/>
</dbReference>
<dbReference type="InParanoid" id="M1ZIV2"/>
<proteinExistence type="predicted"/>